<gene>
    <name evidence="3" type="ORF">SAMN04490220_0574</name>
</gene>
<keyword evidence="3" id="KW-0413">Isomerase</keyword>
<dbReference type="RefSeq" id="WP_073358048.1">
    <property type="nucleotide sequence ID" value="NZ_FNTL01000002.1"/>
</dbReference>
<evidence type="ECO:0000256" key="2">
    <source>
        <dbReference type="ARBA" id="ARBA00023239"/>
    </source>
</evidence>
<evidence type="ECO:0000256" key="1">
    <source>
        <dbReference type="ARBA" id="ARBA00005254"/>
    </source>
</evidence>
<dbReference type="CDD" id="cd06558">
    <property type="entry name" value="crotonase-like"/>
    <property type="match status" value="1"/>
</dbReference>
<protein>
    <submittedName>
        <fullName evidence="3">2-(1,2-epoxy-1,2-dihydrophenyl)acetyl-CoA isomerase</fullName>
    </submittedName>
</protein>
<dbReference type="PANTHER" id="PTHR43459:SF1">
    <property type="entry name" value="EG:BACN32G11.4 PROTEIN"/>
    <property type="match status" value="1"/>
</dbReference>
<proteinExistence type="inferred from homology"/>
<dbReference type="EMBL" id="FNTL01000002">
    <property type="protein sequence ID" value="SEB38139.1"/>
    <property type="molecule type" value="Genomic_DNA"/>
</dbReference>
<dbReference type="Proteomes" id="UP000183407">
    <property type="component" value="Unassembled WGS sequence"/>
</dbReference>
<reference evidence="4" key="1">
    <citation type="submission" date="2016-10" db="EMBL/GenBank/DDBJ databases">
        <authorList>
            <person name="Varghese N."/>
        </authorList>
    </citation>
    <scope>NUCLEOTIDE SEQUENCE [LARGE SCALE GENOMIC DNA]</scope>
    <source>
        <strain evidence="4">DSM 44719</strain>
    </source>
</reference>
<dbReference type="Pfam" id="PF00378">
    <property type="entry name" value="ECH_1"/>
    <property type="match status" value="1"/>
</dbReference>
<comment type="similarity">
    <text evidence="1">Belongs to the enoyl-CoA hydratase/isomerase family.</text>
</comment>
<dbReference type="AlphaFoldDB" id="A0A1H4IVP3"/>
<dbReference type="GO" id="GO:0016836">
    <property type="term" value="F:hydro-lyase activity"/>
    <property type="evidence" value="ECO:0007669"/>
    <property type="project" value="UniProtKB-ARBA"/>
</dbReference>
<dbReference type="InterPro" id="IPR014748">
    <property type="entry name" value="Enoyl-CoA_hydra_C"/>
</dbReference>
<evidence type="ECO:0000313" key="4">
    <source>
        <dbReference type="Proteomes" id="UP000183407"/>
    </source>
</evidence>
<dbReference type="GO" id="GO:0016853">
    <property type="term" value="F:isomerase activity"/>
    <property type="evidence" value="ECO:0007669"/>
    <property type="project" value="UniProtKB-KW"/>
</dbReference>
<evidence type="ECO:0000313" key="3">
    <source>
        <dbReference type="EMBL" id="SEB38139.1"/>
    </source>
</evidence>
<dbReference type="PANTHER" id="PTHR43459">
    <property type="entry name" value="ENOYL-COA HYDRATASE"/>
    <property type="match status" value="1"/>
</dbReference>
<accession>A0A1H4IVP3</accession>
<dbReference type="InterPro" id="IPR001753">
    <property type="entry name" value="Enoyl-CoA_hydra/iso"/>
</dbReference>
<sequence length="269" mass="28554">MTDVTQLGSSDILYEVDELGIATITLSRPDTLNALTTEMLTATLPALCREVTNDDRVKVVVITGAGRGFCSGADVKERIPKVVEAADATTLERAVGAFVQPVWSIPKPVIAAVNGVAGGGGMSIACAADFRFLAQSATFVAAFVRRGMMPDSGLTYLLPRLIPRSRAARILMTGATVTPDEALQLGLADEVVPDAELSNAVHEFAAQLAAGPAVALSFTKRAIQRSDQLTLEGQLEFESWGQHICFKTADFAEGLAAFAERRTPVFKGR</sequence>
<dbReference type="SUPFAM" id="SSF52096">
    <property type="entry name" value="ClpP/crotonase"/>
    <property type="match status" value="1"/>
</dbReference>
<dbReference type="OrthoDB" id="3473569at2"/>
<dbReference type="InterPro" id="IPR029045">
    <property type="entry name" value="ClpP/crotonase-like_dom_sf"/>
</dbReference>
<dbReference type="FunFam" id="1.10.12.10:FF:000001">
    <property type="entry name" value="Probable enoyl-CoA hydratase, mitochondrial"/>
    <property type="match status" value="1"/>
</dbReference>
<dbReference type="Gene3D" id="1.10.12.10">
    <property type="entry name" value="Lyase 2-enoyl-coa Hydratase, Chain A, domain 2"/>
    <property type="match status" value="1"/>
</dbReference>
<keyword evidence="2" id="KW-0456">Lyase</keyword>
<name>A0A1H4IVP3_RHOJO</name>
<dbReference type="Gene3D" id="3.90.226.10">
    <property type="entry name" value="2-enoyl-CoA Hydratase, Chain A, domain 1"/>
    <property type="match status" value="1"/>
</dbReference>
<organism evidence="3 4">
    <name type="scientific">Rhodococcus jostii</name>
    <dbReference type="NCBI Taxonomy" id="132919"/>
    <lineage>
        <taxon>Bacteria</taxon>
        <taxon>Bacillati</taxon>
        <taxon>Actinomycetota</taxon>
        <taxon>Actinomycetes</taxon>
        <taxon>Mycobacteriales</taxon>
        <taxon>Nocardiaceae</taxon>
        <taxon>Rhodococcus</taxon>
    </lineage>
</organism>